<evidence type="ECO:0000256" key="1">
    <source>
        <dbReference type="SAM" id="Phobius"/>
    </source>
</evidence>
<reference evidence="2 3" key="1">
    <citation type="submission" date="2019-11" db="EMBL/GenBank/DDBJ databases">
        <title>Paenibacillus monticola sp. nov., a novel PGPR strain isolated from mountain sample in China.</title>
        <authorList>
            <person name="Zhao Q."/>
            <person name="Li H.-P."/>
            <person name="Zhang J.-L."/>
        </authorList>
    </citation>
    <scope>NUCLEOTIDE SEQUENCE [LARGE SCALE GENOMIC DNA]</scope>
    <source>
        <strain evidence="2 3">LC-T2</strain>
    </source>
</reference>
<accession>A0A7X2L2R8</accession>
<protein>
    <submittedName>
        <fullName evidence="2">DUF2500 family protein</fullName>
    </submittedName>
</protein>
<evidence type="ECO:0000313" key="2">
    <source>
        <dbReference type="EMBL" id="MRN54473.1"/>
    </source>
</evidence>
<sequence length="132" mass="14784">MGPDSSWMFDFSGTVLPIFLAVMIGIIAVSAGRGLLQWSRNNSSPMLTIPARIVSKRSEVQHQQLQEEGGSSRTSTTYYLTFEVDNGTRVEFKVEGNEYGMSAEGDRGMLSYQGTRYYGFQRHPHYSSAEQL</sequence>
<dbReference type="Pfam" id="PF10694">
    <property type="entry name" value="DUF2500"/>
    <property type="match status" value="1"/>
</dbReference>
<dbReference type="EMBL" id="WJXB01000005">
    <property type="protein sequence ID" value="MRN54473.1"/>
    <property type="molecule type" value="Genomic_DNA"/>
</dbReference>
<comment type="caution">
    <text evidence="2">The sequence shown here is derived from an EMBL/GenBank/DDBJ whole genome shotgun (WGS) entry which is preliminary data.</text>
</comment>
<dbReference type="InterPro" id="IPR019635">
    <property type="entry name" value="DUF2500"/>
</dbReference>
<feature type="transmembrane region" description="Helical" evidence="1">
    <location>
        <begin position="15"/>
        <end position="36"/>
    </location>
</feature>
<organism evidence="2 3">
    <name type="scientific">Paenibacillus monticola</name>
    <dbReference type="NCBI Taxonomy" id="2666075"/>
    <lineage>
        <taxon>Bacteria</taxon>
        <taxon>Bacillati</taxon>
        <taxon>Bacillota</taxon>
        <taxon>Bacilli</taxon>
        <taxon>Bacillales</taxon>
        <taxon>Paenibacillaceae</taxon>
        <taxon>Paenibacillus</taxon>
    </lineage>
</organism>
<name>A0A7X2L2R8_9BACL</name>
<dbReference type="AlphaFoldDB" id="A0A7X2L2R8"/>
<dbReference type="Gene3D" id="2.40.50.660">
    <property type="match status" value="1"/>
</dbReference>
<keyword evidence="1" id="KW-1133">Transmembrane helix</keyword>
<evidence type="ECO:0000313" key="3">
    <source>
        <dbReference type="Proteomes" id="UP000463051"/>
    </source>
</evidence>
<proteinExistence type="predicted"/>
<dbReference type="RefSeq" id="WP_154119994.1">
    <property type="nucleotide sequence ID" value="NZ_WJXB01000005.1"/>
</dbReference>
<gene>
    <name evidence="2" type="ORF">GJB61_15925</name>
</gene>
<dbReference type="Proteomes" id="UP000463051">
    <property type="component" value="Unassembled WGS sequence"/>
</dbReference>
<keyword evidence="1" id="KW-0812">Transmembrane</keyword>
<keyword evidence="1" id="KW-0472">Membrane</keyword>
<keyword evidence="3" id="KW-1185">Reference proteome</keyword>